<keyword evidence="3 5" id="KW-1133">Transmembrane helix</keyword>
<feature type="transmembrane region" description="Helical" evidence="5">
    <location>
        <begin position="41"/>
        <end position="59"/>
    </location>
</feature>
<accession>J9E4X8</accession>
<protein>
    <recommendedName>
        <fullName evidence="6">Major facilitator superfamily (MFS) profile domain-containing protein</fullName>
    </recommendedName>
</protein>
<feature type="transmembrane region" description="Helical" evidence="5">
    <location>
        <begin position="98"/>
        <end position="122"/>
    </location>
</feature>
<dbReference type="InterPro" id="IPR020846">
    <property type="entry name" value="MFS_dom"/>
</dbReference>
<comment type="caution">
    <text evidence="7">The sequence shown here is derived from an EMBL/GenBank/DDBJ whole genome shotgun (WGS) entry which is preliminary data.</text>
</comment>
<dbReference type="GO" id="GO:0022857">
    <property type="term" value="F:transmembrane transporter activity"/>
    <property type="evidence" value="ECO:0007669"/>
    <property type="project" value="InterPro"/>
</dbReference>
<dbReference type="InterPro" id="IPR036259">
    <property type="entry name" value="MFS_trans_sf"/>
</dbReference>
<name>J9E4X8_WUCBA</name>
<evidence type="ECO:0000256" key="1">
    <source>
        <dbReference type="ARBA" id="ARBA00004141"/>
    </source>
</evidence>
<feature type="non-terminal residue" evidence="7">
    <location>
        <position position="1"/>
    </location>
</feature>
<evidence type="ECO:0000259" key="6">
    <source>
        <dbReference type="PROSITE" id="PS50850"/>
    </source>
</evidence>
<evidence type="ECO:0000256" key="5">
    <source>
        <dbReference type="SAM" id="Phobius"/>
    </source>
</evidence>
<dbReference type="GO" id="GO:0016020">
    <property type="term" value="C:membrane"/>
    <property type="evidence" value="ECO:0007669"/>
    <property type="project" value="UniProtKB-SubCell"/>
</dbReference>
<organism evidence="7 8">
    <name type="scientific">Wuchereria bancrofti</name>
    <dbReference type="NCBI Taxonomy" id="6293"/>
    <lineage>
        <taxon>Eukaryota</taxon>
        <taxon>Metazoa</taxon>
        <taxon>Ecdysozoa</taxon>
        <taxon>Nematoda</taxon>
        <taxon>Chromadorea</taxon>
        <taxon>Rhabditida</taxon>
        <taxon>Spirurina</taxon>
        <taxon>Spiruromorpha</taxon>
        <taxon>Filarioidea</taxon>
        <taxon>Onchocercidae</taxon>
        <taxon>Wuchereria</taxon>
    </lineage>
</organism>
<reference evidence="8" key="1">
    <citation type="submission" date="2012-08" db="EMBL/GenBank/DDBJ databases">
        <title>The Genome Sequence of Wuchereria bancrofti.</title>
        <authorList>
            <person name="Nutman T.B."/>
            <person name="Fink D.L."/>
            <person name="Russ C."/>
            <person name="Young S."/>
            <person name="Zeng Q."/>
            <person name="Koehrsen M."/>
            <person name="Alvarado L."/>
            <person name="Berlin A."/>
            <person name="Chapman S.B."/>
            <person name="Chen Z."/>
            <person name="Freedman E."/>
            <person name="Gellesch M."/>
            <person name="Goldberg J."/>
            <person name="Griggs A."/>
            <person name="Gujja S."/>
            <person name="Heilman E.R."/>
            <person name="Heiman D."/>
            <person name="Hepburn T."/>
            <person name="Howarth C."/>
            <person name="Jen D."/>
            <person name="Larson L."/>
            <person name="Lewis B."/>
            <person name="Mehta T."/>
            <person name="Park D."/>
            <person name="Pearson M."/>
            <person name="Roberts A."/>
            <person name="Saif S."/>
            <person name="Shea T."/>
            <person name="Shenoy N."/>
            <person name="Sisk P."/>
            <person name="Stolte C."/>
            <person name="Sykes S."/>
            <person name="Walk T."/>
            <person name="White J."/>
            <person name="Yandava C."/>
            <person name="Haas B."/>
            <person name="Henn M.R."/>
            <person name="Nusbaum C."/>
            <person name="Birren B."/>
        </authorList>
    </citation>
    <scope>NUCLEOTIDE SEQUENCE [LARGE SCALE GENOMIC DNA]</scope>
    <source>
        <strain evidence="8">NA</strain>
    </source>
</reference>
<dbReference type="AlphaFoldDB" id="J9E4X8"/>
<feature type="non-terminal residue" evidence="7">
    <location>
        <position position="132"/>
    </location>
</feature>
<evidence type="ECO:0000256" key="2">
    <source>
        <dbReference type="ARBA" id="ARBA00022692"/>
    </source>
</evidence>
<evidence type="ECO:0000256" key="4">
    <source>
        <dbReference type="ARBA" id="ARBA00023136"/>
    </source>
</evidence>
<dbReference type="PANTHER" id="PTHR24064">
    <property type="entry name" value="SOLUTE CARRIER FAMILY 22 MEMBER"/>
    <property type="match status" value="1"/>
</dbReference>
<sequence length="132" mass="14701">FNLRGNQRYLIEWTSSAFMLGNMIGASTLTYLSDKIGRRPILISSLLSLGIIGTLISLAENILAFIIGRFIQGFLSPGVLLVSWVLSYENVPIGLRGFVTLIYGVMWVVGFCAVAPLVYFIANWRWLMTAYS</sequence>
<dbReference type="SUPFAM" id="SSF103473">
    <property type="entry name" value="MFS general substrate transporter"/>
    <property type="match status" value="1"/>
</dbReference>
<feature type="transmembrane region" description="Helical" evidence="5">
    <location>
        <begin position="13"/>
        <end position="32"/>
    </location>
</feature>
<dbReference type="Gene3D" id="1.20.1250.20">
    <property type="entry name" value="MFS general substrate transporter like domains"/>
    <property type="match status" value="1"/>
</dbReference>
<feature type="transmembrane region" description="Helical" evidence="5">
    <location>
        <begin position="65"/>
        <end position="86"/>
    </location>
</feature>
<keyword evidence="2 5" id="KW-0812">Transmembrane</keyword>
<dbReference type="Proteomes" id="UP000004810">
    <property type="component" value="Unassembled WGS sequence"/>
</dbReference>
<gene>
    <name evidence="7" type="ORF">WUBG_11900</name>
</gene>
<dbReference type="EMBL" id="ADBV01008082">
    <property type="protein sequence ID" value="EJW77193.1"/>
    <property type="molecule type" value="Genomic_DNA"/>
</dbReference>
<evidence type="ECO:0000256" key="3">
    <source>
        <dbReference type="ARBA" id="ARBA00022989"/>
    </source>
</evidence>
<dbReference type="PROSITE" id="PS50850">
    <property type="entry name" value="MFS"/>
    <property type="match status" value="1"/>
</dbReference>
<proteinExistence type="predicted"/>
<comment type="subcellular location">
    <subcellularLocation>
        <location evidence="1">Membrane</location>
        <topology evidence="1">Multi-pass membrane protein</topology>
    </subcellularLocation>
</comment>
<evidence type="ECO:0000313" key="7">
    <source>
        <dbReference type="EMBL" id="EJW77193.1"/>
    </source>
</evidence>
<keyword evidence="4 5" id="KW-0472">Membrane</keyword>
<evidence type="ECO:0000313" key="8">
    <source>
        <dbReference type="Proteomes" id="UP000004810"/>
    </source>
</evidence>
<dbReference type="Pfam" id="PF07690">
    <property type="entry name" value="MFS_1"/>
    <property type="match status" value="1"/>
</dbReference>
<dbReference type="InterPro" id="IPR011701">
    <property type="entry name" value="MFS"/>
</dbReference>
<feature type="domain" description="Major facilitator superfamily (MFS) profile" evidence="6">
    <location>
        <begin position="1"/>
        <end position="132"/>
    </location>
</feature>